<comment type="caution">
    <text evidence="2">The sequence shown here is derived from an EMBL/GenBank/DDBJ whole genome shotgun (WGS) entry which is preliminary data.</text>
</comment>
<proteinExistence type="predicted"/>
<evidence type="ECO:0000313" key="2">
    <source>
        <dbReference type="EMBL" id="GFN77375.1"/>
    </source>
</evidence>
<organism evidence="2 3">
    <name type="scientific">Plakobranchus ocellatus</name>
    <dbReference type="NCBI Taxonomy" id="259542"/>
    <lineage>
        <taxon>Eukaryota</taxon>
        <taxon>Metazoa</taxon>
        <taxon>Spiralia</taxon>
        <taxon>Lophotrochozoa</taxon>
        <taxon>Mollusca</taxon>
        <taxon>Gastropoda</taxon>
        <taxon>Heterobranchia</taxon>
        <taxon>Euthyneura</taxon>
        <taxon>Panpulmonata</taxon>
        <taxon>Sacoglossa</taxon>
        <taxon>Placobranchoidea</taxon>
        <taxon>Plakobranchidae</taxon>
        <taxon>Plakobranchus</taxon>
    </lineage>
</organism>
<name>A0AAV3XM53_9GAST</name>
<feature type="compositionally biased region" description="Basic residues" evidence="1">
    <location>
        <begin position="100"/>
        <end position="110"/>
    </location>
</feature>
<keyword evidence="3" id="KW-1185">Reference proteome</keyword>
<accession>A0AAV3XM53</accession>
<dbReference type="EMBL" id="BLXT01000469">
    <property type="protein sequence ID" value="GFN77375.1"/>
    <property type="molecule type" value="Genomic_DNA"/>
</dbReference>
<feature type="compositionally biased region" description="Basic and acidic residues" evidence="1">
    <location>
        <begin position="34"/>
        <end position="45"/>
    </location>
</feature>
<feature type="region of interest" description="Disordered" evidence="1">
    <location>
        <begin position="34"/>
        <end position="119"/>
    </location>
</feature>
<evidence type="ECO:0000256" key="1">
    <source>
        <dbReference type="SAM" id="MobiDB-lite"/>
    </source>
</evidence>
<dbReference type="Proteomes" id="UP000735302">
    <property type="component" value="Unassembled WGS sequence"/>
</dbReference>
<feature type="compositionally biased region" description="Basic residues" evidence="1">
    <location>
        <begin position="82"/>
        <end position="92"/>
    </location>
</feature>
<evidence type="ECO:0000313" key="3">
    <source>
        <dbReference type="Proteomes" id="UP000735302"/>
    </source>
</evidence>
<gene>
    <name evidence="2" type="ORF">PoB_000388100</name>
</gene>
<sequence>MILRNYTTQTLAFSKNHSNLFKAILISAVCHHESKEAHKETHSHDQFPCSRNTLEEIKLSSSHPPPPPPSPTALILPSIERHARHDRGRKSRRSDTNPHTHARAHAHTHTPTHTGIAPTSTAAATRFKKSHYH</sequence>
<reference evidence="2 3" key="1">
    <citation type="journal article" date="2021" name="Elife">
        <title>Chloroplast acquisition without the gene transfer in kleptoplastic sea slugs, Plakobranchus ocellatus.</title>
        <authorList>
            <person name="Maeda T."/>
            <person name="Takahashi S."/>
            <person name="Yoshida T."/>
            <person name="Shimamura S."/>
            <person name="Takaki Y."/>
            <person name="Nagai Y."/>
            <person name="Toyoda A."/>
            <person name="Suzuki Y."/>
            <person name="Arimoto A."/>
            <person name="Ishii H."/>
            <person name="Satoh N."/>
            <person name="Nishiyama T."/>
            <person name="Hasebe M."/>
            <person name="Maruyama T."/>
            <person name="Minagawa J."/>
            <person name="Obokata J."/>
            <person name="Shigenobu S."/>
        </authorList>
    </citation>
    <scope>NUCLEOTIDE SEQUENCE [LARGE SCALE GENOMIC DNA]</scope>
</reference>
<dbReference type="AlphaFoldDB" id="A0AAV3XM53"/>
<protein>
    <submittedName>
        <fullName evidence="2">Uncharacterized protein</fullName>
    </submittedName>
</protein>